<evidence type="ECO:0000256" key="9">
    <source>
        <dbReference type="ARBA" id="ARBA00022824"/>
    </source>
</evidence>
<keyword evidence="14" id="KW-1208">Phospholipid metabolism</keyword>
<evidence type="ECO:0000313" key="23">
    <source>
        <dbReference type="Proteomes" id="UP000095283"/>
    </source>
</evidence>
<evidence type="ECO:0000256" key="4">
    <source>
        <dbReference type="ARBA" id="ARBA00010323"/>
    </source>
</evidence>
<evidence type="ECO:0000259" key="22">
    <source>
        <dbReference type="PROSITE" id="PS50127"/>
    </source>
</evidence>
<dbReference type="CDD" id="cd00195">
    <property type="entry name" value="UBCc_UEV"/>
    <property type="match status" value="1"/>
</dbReference>
<dbReference type="InterPro" id="IPR000608">
    <property type="entry name" value="UBC"/>
</dbReference>
<evidence type="ECO:0000256" key="15">
    <source>
        <dbReference type="ARBA" id="ARBA00023315"/>
    </source>
</evidence>
<feature type="transmembrane region" description="Helical" evidence="21">
    <location>
        <begin position="470"/>
        <end position="489"/>
    </location>
</feature>
<comment type="similarity">
    <text evidence="4">Belongs to the membrane-bound acyltransferase family.</text>
</comment>
<feature type="domain" description="UBC core" evidence="22">
    <location>
        <begin position="1"/>
        <end position="138"/>
    </location>
</feature>
<dbReference type="InterPro" id="IPR023313">
    <property type="entry name" value="UBQ-conjugating_AS"/>
</dbReference>
<feature type="transmembrane region" description="Helical" evidence="21">
    <location>
        <begin position="150"/>
        <end position="170"/>
    </location>
</feature>
<dbReference type="WBParaSite" id="Hba_19587">
    <property type="protein sequence ID" value="Hba_19587"/>
    <property type="gene ID" value="Hba_19587"/>
</dbReference>
<dbReference type="GO" id="GO:0071617">
    <property type="term" value="F:lysophospholipid acyltransferase activity"/>
    <property type="evidence" value="ECO:0007669"/>
    <property type="project" value="TreeGrafter"/>
</dbReference>
<evidence type="ECO:0000256" key="6">
    <source>
        <dbReference type="ARBA" id="ARBA00022679"/>
    </source>
</evidence>
<dbReference type="AlphaFoldDB" id="A0A1I7XP76"/>
<keyword evidence="12 21" id="KW-0472">Membrane</keyword>
<protein>
    <recommendedName>
        <fullName evidence="19">Lysophospholipid acyltransferase 5</fullName>
        <ecNumber evidence="17">2.3.1.23</ecNumber>
        <ecNumber evidence="18">2.3.1.n6</ecNumber>
    </recommendedName>
</protein>
<keyword evidence="10 21" id="KW-1133">Transmembrane helix</keyword>
<dbReference type="Proteomes" id="UP000095283">
    <property type="component" value="Unplaced"/>
</dbReference>
<evidence type="ECO:0000256" key="14">
    <source>
        <dbReference type="ARBA" id="ARBA00023264"/>
    </source>
</evidence>
<dbReference type="Pfam" id="PF00179">
    <property type="entry name" value="UQ_con"/>
    <property type="match status" value="1"/>
</dbReference>
<comment type="pathway">
    <text evidence="3">Lipid metabolism; phospholipid metabolism.</text>
</comment>
<keyword evidence="11" id="KW-0443">Lipid metabolism</keyword>
<keyword evidence="7 21" id="KW-0812">Transmembrane</keyword>
<evidence type="ECO:0000256" key="19">
    <source>
        <dbReference type="ARBA" id="ARBA00039721"/>
    </source>
</evidence>
<keyword evidence="8" id="KW-0833">Ubl conjugation pathway</keyword>
<evidence type="ECO:0000256" key="21">
    <source>
        <dbReference type="SAM" id="Phobius"/>
    </source>
</evidence>
<evidence type="ECO:0000256" key="8">
    <source>
        <dbReference type="ARBA" id="ARBA00022786"/>
    </source>
</evidence>
<dbReference type="GO" id="GO:0006656">
    <property type="term" value="P:phosphatidylcholine biosynthetic process"/>
    <property type="evidence" value="ECO:0007669"/>
    <property type="project" value="TreeGrafter"/>
</dbReference>
<feature type="transmembrane region" description="Helical" evidence="21">
    <location>
        <begin position="411"/>
        <end position="432"/>
    </location>
</feature>
<evidence type="ECO:0000256" key="7">
    <source>
        <dbReference type="ARBA" id="ARBA00022692"/>
    </source>
</evidence>
<feature type="transmembrane region" description="Helical" evidence="21">
    <location>
        <begin position="220"/>
        <end position="238"/>
    </location>
</feature>
<feature type="transmembrane region" description="Helical" evidence="21">
    <location>
        <begin position="444"/>
        <end position="464"/>
    </location>
</feature>
<dbReference type="InterPro" id="IPR004299">
    <property type="entry name" value="MBOAT_fam"/>
</dbReference>
<keyword evidence="13" id="KW-0594">Phospholipid biosynthesis</keyword>
<dbReference type="SMART" id="SM00212">
    <property type="entry name" value="UBCc"/>
    <property type="match status" value="1"/>
</dbReference>
<evidence type="ECO:0000256" key="18">
    <source>
        <dbReference type="ARBA" id="ARBA00038923"/>
    </source>
</evidence>
<sequence>MSSSLYAKQVQSVRVQKDNSPYCSRILTLYIELSGEYPFKPPTIRFNHPVSLVYHPNVDITGDICIPILSYDNWKPATTVEDGIPEFFHKCSMGIVGALADALNTREDGLRLLLSILAGYPLAVLHRTVFYNKSTTTQHVFFVTSGVALYLFNCGYAIIHSLVSILFAFGITNFMAGTQKSVIAAHVAFLGHLLIGYWFAESDKYDITWTTPFCIMTLRFIGLVMDVYDGVHYLYFYFQNSLRADQQKTAVRSVPGLLEIAAFGTLAGPQFSLSRFRSLVNGEFLDDNKEARQSALMPSLGRFIAGCTYMVLHQWGAVWIPLDYFNSHEFFDLPFLWRWTWVTIWFRLTMYRYCAVWLITEGAAILTGIGYNGKDKDGMDRYVGVILLYYLIDRTPGWAEFIAKPFARPFVWLFGRVVINYSMAFAFLCFGLIKTKYWIGVNSFYLFIWTLLSTSGNISSFSIFQPVQSLYFVGFIIYFLIWPLLFQILKRILPRKQGKENDRSTHLGESNTADVIKAKEL</sequence>
<comment type="subcellular location">
    <subcellularLocation>
        <location evidence="2">Endoplasmic reticulum</location>
    </subcellularLocation>
    <subcellularLocation>
        <location evidence="1">Membrane</location>
        <topology evidence="1">Multi-pass membrane protein</topology>
    </subcellularLocation>
</comment>
<dbReference type="GO" id="GO:0047184">
    <property type="term" value="F:1-acylglycerophosphocholine O-acyltransferase activity"/>
    <property type="evidence" value="ECO:0007669"/>
    <property type="project" value="UniProtKB-EC"/>
</dbReference>
<dbReference type="GO" id="GO:0016020">
    <property type="term" value="C:membrane"/>
    <property type="evidence" value="ECO:0007669"/>
    <property type="project" value="UniProtKB-SubCell"/>
</dbReference>
<organism evidence="23 24">
    <name type="scientific">Heterorhabditis bacteriophora</name>
    <name type="common">Entomopathogenic nematode worm</name>
    <dbReference type="NCBI Taxonomy" id="37862"/>
    <lineage>
        <taxon>Eukaryota</taxon>
        <taxon>Metazoa</taxon>
        <taxon>Ecdysozoa</taxon>
        <taxon>Nematoda</taxon>
        <taxon>Chromadorea</taxon>
        <taxon>Rhabditida</taxon>
        <taxon>Rhabditina</taxon>
        <taxon>Rhabditomorpha</taxon>
        <taxon>Strongyloidea</taxon>
        <taxon>Heterorhabditidae</taxon>
        <taxon>Heterorhabditis</taxon>
    </lineage>
</organism>
<dbReference type="GO" id="GO:0030258">
    <property type="term" value="P:lipid modification"/>
    <property type="evidence" value="ECO:0007669"/>
    <property type="project" value="TreeGrafter"/>
</dbReference>
<dbReference type="Gene3D" id="3.10.110.10">
    <property type="entry name" value="Ubiquitin Conjugating Enzyme"/>
    <property type="match status" value="1"/>
</dbReference>
<keyword evidence="9" id="KW-0256">Endoplasmic reticulum</keyword>
<evidence type="ECO:0000256" key="3">
    <source>
        <dbReference type="ARBA" id="ARBA00005074"/>
    </source>
</evidence>
<dbReference type="GO" id="GO:0005783">
    <property type="term" value="C:endoplasmic reticulum"/>
    <property type="evidence" value="ECO:0007669"/>
    <property type="project" value="UniProtKB-SubCell"/>
</dbReference>
<dbReference type="SUPFAM" id="SSF54495">
    <property type="entry name" value="UBC-like"/>
    <property type="match status" value="1"/>
</dbReference>
<evidence type="ECO:0000256" key="13">
    <source>
        <dbReference type="ARBA" id="ARBA00023209"/>
    </source>
</evidence>
<dbReference type="PANTHER" id="PTHR13906">
    <property type="entry name" value="PORCUPINE"/>
    <property type="match status" value="1"/>
</dbReference>
<keyword evidence="15" id="KW-0012">Acyltransferase</keyword>
<keyword evidence="6" id="KW-0808">Transferase</keyword>
<feature type="transmembrane region" description="Helical" evidence="21">
    <location>
        <begin position="182"/>
        <end position="200"/>
    </location>
</feature>
<dbReference type="Pfam" id="PF03062">
    <property type="entry name" value="MBOAT"/>
    <property type="match status" value="1"/>
</dbReference>
<accession>A0A1I7XP76</accession>
<dbReference type="PANTHER" id="PTHR13906:SF14">
    <property type="entry name" value="LYSOPHOSPHOLIPID ACYLTRANSFERASE 5"/>
    <property type="match status" value="1"/>
</dbReference>
<evidence type="ECO:0000256" key="5">
    <source>
        <dbReference type="ARBA" id="ARBA00022516"/>
    </source>
</evidence>
<evidence type="ECO:0000256" key="12">
    <source>
        <dbReference type="ARBA" id="ARBA00023136"/>
    </source>
</evidence>
<evidence type="ECO:0000313" key="24">
    <source>
        <dbReference type="WBParaSite" id="Hba_19587"/>
    </source>
</evidence>
<dbReference type="PROSITE" id="PS00183">
    <property type="entry name" value="UBC_1"/>
    <property type="match status" value="1"/>
</dbReference>
<name>A0A1I7XP76_HETBA</name>
<evidence type="ECO:0000256" key="2">
    <source>
        <dbReference type="ARBA" id="ARBA00004240"/>
    </source>
</evidence>
<dbReference type="InterPro" id="IPR049941">
    <property type="entry name" value="LPLAT_7/PORCN-like"/>
</dbReference>
<feature type="transmembrane region" description="Helical" evidence="21">
    <location>
        <begin position="350"/>
        <end position="370"/>
    </location>
</feature>
<dbReference type="InterPro" id="IPR016135">
    <property type="entry name" value="UBQ-conjugating_enzyme/RWD"/>
</dbReference>
<evidence type="ECO:0000256" key="1">
    <source>
        <dbReference type="ARBA" id="ARBA00004141"/>
    </source>
</evidence>
<proteinExistence type="inferred from homology"/>
<feature type="active site" description="Glycyl thioester intermediate" evidence="20">
    <location>
        <position position="65"/>
    </location>
</feature>
<dbReference type="EC" id="2.3.1.n6" evidence="18"/>
<evidence type="ECO:0000256" key="20">
    <source>
        <dbReference type="PROSITE-ProRule" id="PRU10133"/>
    </source>
</evidence>
<comment type="pathway">
    <text evidence="16">Phospholipid metabolism.</text>
</comment>
<dbReference type="PROSITE" id="PS50127">
    <property type="entry name" value="UBC_2"/>
    <property type="match status" value="1"/>
</dbReference>
<evidence type="ECO:0000256" key="11">
    <source>
        <dbReference type="ARBA" id="ARBA00023098"/>
    </source>
</evidence>
<feature type="transmembrane region" description="Helical" evidence="21">
    <location>
        <begin position="112"/>
        <end position="130"/>
    </location>
</feature>
<evidence type="ECO:0000256" key="17">
    <source>
        <dbReference type="ARBA" id="ARBA00026120"/>
    </source>
</evidence>
<keyword evidence="23" id="KW-1185">Reference proteome</keyword>
<dbReference type="EC" id="2.3.1.23" evidence="17"/>
<evidence type="ECO:0000256" key="10">
    <source>
        <dbReference type="ARBA" id="ARBA00022989"/>
    </source>
</evidence>
<evidence type="ECO:0000256" key="16">
    <source>
        <dbReference type="ARBA" id="ARBA00025707"/>
    </source>
</evidence>
<reference evidence="24" key="1">
    <citation type="submission" date="2016-11" db="UniProtKB">
        <authorList>
            <consortium name="WormBaseParasite"/>
        </authorList>
    </citation>
    <scope>IDENTIFICATION</scope>
</reference>
<keyword evidence="5" id="KW-0444">Lipid biosynthesis</keyword>